<evidence type="ECO:0000313" key="2">
    <source>
        <dbReference type="EMBL" id="MDC0722879.1"/>
    </source>
</evidence>
<dbReference type="EMBL" id="JAQNDL010000004">
    <property type="protein sequence ID" value="MDC0722879.1"/>
    <property type="molecule type" value="Genomic_DNA"/>
</dbReference>
<sequence length="424" mass="43013">MLVALAGLLVALGSTPDAPRVELSWRAPAACPDADAIHQRLRELVPVPPSGPLVRAAADVTPRPRGGWRLRLTLRGHRLDDRRTIEARDCRGLADVTALLIALAVAPEEIATRMTADLRGPKSPAAGAPSGAPASRPGAPGLPTAAAATSRLPATPEIGNSEPLPSPNAAPVRATAPNLGDPQQPSPAGTAPVRATAPNLGAPEQPSSPGTAPVRATAPNLGDPEPPLSPAAAPLREGALAGDLADDPPVPSLAAPVRGAVRIAGGGEIGGIPAFAPAAGLAFAVFRGPWRVELGGTYAARALAYPEPAGVGARLLLAAGAVRACGVPRWRRLEFPVCGGLELGFVRAVARGVAAPQPAGDLWLAAQLSPGLVWAPSRVIAVSFTLDVLVALRRPGFHVAGLGELARAEAVGLRPMLGIEARFP</sequence>
<proteinExistence type="predicted"/>
<evidence type="ECO:0000313" key="3">
    <source>
        <dbReference type="Proteomes" id="UP001221686"/>
    </source>
</evidence>
<evidence type="ECO:0000256" key="1">
    <source>
        <dbReference type="SAM" id="MobiDB-lite"/>
    </source>
</evidence>
<feature type="compositionally biased region" description="Low complexity" evidence="1">
    <location>
        <begin position="121"/>
        <end position="149"/>
    </location>
</feature>
<name>A0ABT5EAK1_9BACT</name>
<gene>
    <name evidence="2" type="ORF">POL25_38670</name>
</gene>
<dbReference type="RefSeq" id="WP_272091417.1">
    <property type="nucleotide sequence ID" value="NZ_JAQNDL010000004.1"/>
</dbReference>
<comment type="caution">
    <text evidence="2">The sequence shown here is derived from an EMBL/GenBank/DDBJ whole genome shotgun (WGS) entry which is preliminary data.</text>
</comment>
<dbReference type="Proteomes" id="UP001221686">
    <property type="component" value="Unassembled WGS sequence"/>
</dbReference>
<protein>
    <submittedName>
        <fullName evidence="2">Uncharacterized protein</fullName>
    </submittedName>
</protein>
<organism evidence="2 3">
    <name type="scientific">Nannocystis bainbridge</name>
    <dbReference type="NCBI Taxonomy" id="2995303"/>
    <lineage>
        <taxon>Bacteria</taxon>
        <taxon>Pseudomonadati</taxon>
        <taxon>Myxococcota</taxon>
        <taxon>Polyangia</taxon>
        <taxon>Nannocystales</taxon>
        <taxon>Nannocystaceae</taxon>
        <taxon>Nannocystis</taxon>
    </lineage>
</organism>
<keyword evidence="3" id="KW-1185">Reference proteome</keyword>
<feature type="region of interest" description="Disordered" evidence="1">
    <location>
        <begin position="115"/>
        <end position="233"/>
    </location>
</feature>
<accession>A0ABT5EAK1</accession>
<reference evidence="2 3" key="1">
    <citation type="submission" date="2022-11" db="EMBL/GenBank/DDBJ databases">
        <title>Minimal conservation of predation-associated metabolite biosynthetic gene clusters underscores biosynthetic potential of Myxococcota including descriptions for ten novel species: Archangium lansinium sp. nov., Myxococcus landrumus sp. nov., Nannocystis bai.</title>
        <authorList>
            <person name="Ahearne A."/>
            <person name="Stevens C."/>
            <person name="Dowd S."/>
        </authorList>
    </citation>
    <scope>NUCLEOTIDE SEQUENCE [LARGE SCALE GENOMIC DNA]</scope>
    <source>
        <strain evidence="2 3">BB15-2</strain>
    </source>
</reference>